<sequence length="146" mass="16291">MLNIKKGFWVKKMFSNFVGKISSALTSATTTDFPFVLGDEVIEWKKAKDCDIKIKKSDKEIVSVFEVNKKASVAFRTDAAKNGLQKLKTIRHPNILKCEGSHETEEKIYLVTEHVLPLAASIDKIGKSCVINEAFNALGLYQLAVE</sequence>
<evidence type="ECO:0000313" key="1">
    <source>
        <dbReference type="EMBL" id="ETO27751.1"/>
    </source>
</evidence>
<dbReference type="InterPro" id="IPR051177">
    <property type="entry name" value="CIK-Related_Protein"/>
</dbReference>
<keyword evidence="2" id="KW-1185">Reference proteome</keyword>
<dbReference type="SUPFAM" id="SSF56112">
    <property type="entry name" value="Protein kinase-like (PK-like)"/>
    <property type="match status" value="1"/>
</dbReference>
<dbReference type="AlphaFoldDB" id="X6NP03"/>
<name>X6NP03_RETFI</name>
<reference evidence="1 2" key="1">
    <citation type="journal article" date="2013" name="Curr. Biol.">
        <title>The Genome of the Foraminiferan Reticulomyxa filosa.</title>
        <authorList>
            <person name="Glockner G."/>
            <person name="Hulsmann N."/>
            <person name="Schleicher M."/>
            <person name="Noegel A.A."/>
            <person name="Eichinger L."/>
            <person name="Gallinger C."/>
            <person name="Pawlowski J."/>
            <person name="Sierra R."/>
            <person name="Euteneuer U."/>
            <person name="Pillet L."/>
            <person name="Moustafa A."/>
            <person name="Platzer M."/>
            <person name="Groth M."/>
            <person name="Szafranski K."/>
            <person name="Schliwa M."/>
        </authorList>
    </citation>
    <scope>NUCLEOTIDE SEQUENCE [LARGE SCALE GENOMIC DNA]</scope>
</reference>
<evidence type="ECO:0008006" key="3">
    <source>
        <dbReference type="Google" id="ProtNLM"/>
    </source>
</evidence>
<proteinExistence type="predicted"/>
<protein>
    <recommendedName>
        <fullName evidence="3">Protein kinase domain-containing protein</fullName>
    </recommendedName>
</protein>
<comment type="caution">
    <text evidence="1">The sequence shown here is derived from an EMBL/GenBank/DDBJ whole genome shotgun (WGS) entry which is preliminary data.</text>
</comment>
<organism evidence="1 2">
    <name type="scientific">Reticulomyxa filosa</name>
    <dbReference type="NCBI Taxonomy" id="46433"/>
    <lineage>
        <taxon>Eukaryota</taxon>
        <taxon>Sar</taxon>
        <taxon>Rhizaria</taxon>
        <taxon>Retaria</taxon>
        <taxon>Foraminifera</taxon>
        <taxon>Monothalamids</taxon>
        <taxon>Reticulomyxidae</taxon>
        <taxon>Reticulomyxa</taxon>
    </lineage>
</organism>
<dbReference type="EMBL" id="ASPP01007064">
    <property type="protein sequence ID" value="ETO27751.1"/>
    <property type="molecule type" value="Genomic_DNA"/>
</dbReference>
<gene>
    <name evidence="1" type="ORF">RFI_09370</name>
</gene>
<evidence type="ECO:0000313" key="2">
    <source>
        <dbReference type="Proteomes" id="UP000023152"/>
    </source>
</evidence>
<dbReference type="Proteomes" id="UP000023152">
    <property type="component" value="Unassembled WGS sequence"/>
</dbReference>
<accession>X6NP03</accession>
<dbReference type="PANTHER" id="PTHR12984">
    <property type="entry name" value="SCY1-RELATED S/T PROTEIN KINASE-LIKE"/>
    <property type="match status" value="1"/>
</dbReference>
<dbReference type="PANTHER" id="PTHR12984:SF3">
    <property type="entry name" value="N-TERMINAL KINASE-LIKE PROTEIN"/>
    <property type="match status" value="1"/>
</dbReference>
<dbReference type="InterPro" id="IPR011009">
    <property type="entry name" value="Kinase-like_dom_sf"/>
</dbReference>
<dbReference type="Gene3D" id="3.30.200.20">
    <property type="entry name" value="Phosphorylase Kinase, domain 1"/>
    <property type="match status" value="1"/>
</dbReference>
<dbReference type="OrthoDB" id="2675418at2759"/>